<keyword evidence="12" id="KW-1185">Reference proteome</keyword>
<dbReference type="STRING" id="1090615.SAMN04515671_2102"/>
<evidence type="ECO:0000256" key="9">
    <source>
        <dbReference type="ARBA" id="ARBA00022977"/>
    </source>
</evidence>
<accession>A0A1H0MU86</accession>
<dbReference type="InterPro" id="IPR013749">
    <property type="entry name" value="PM/HMP-P_kinase-1"/>
</dbReference>
<dbReference type="PANTHER" id="PTHR20858">
    <property type="entry name" value="PHOSPHOMETHYLPYRIMIDINE KINASE"/>
    <property type="match status" value="1"/>
</dbReference>
<evidence type="ECO:0000256" key="5">
    <source>
        <dbReference type="ARBA" id="ARBA00022679"/>
    </source>
</evidence>
<name>A0A1H0MU86_9ACTN</name>
<dbReference type="GO" id="GO:0005829">
    <property type="term" value="C:cytosol"/>
    <property type="evidence" value="ECO:0007669"/>
    <property type="project" value="TreeGrafter"/>
</dbReference>
<comment type="function">
    <text evidence="3">Catalyzes the phosphorylation of hydroxymethylpyrimidine phosphate (HMP-P) to HMP-PP, and of HMP to HMP-P.</text>
</comment>
<organism evidence="11 12">
    <name type="scientific">Nakamurella panacisegetis</name>
    <dbReference type="NCBI Taxonomy" id="1090615"/>
    <lineage>
        <taxon>Bacteria</taxon>
        <taxon>Bacillati</taxon>
        <taxon>Actinomycetota</taxon>
        <taxon>Actinomycetes</taxon>
        <taxon>Nakamurellales</taxon>
        <taxon>Nakamurellaceae</taxon>
        <taxon>Nakamurella</taxon>
    </lineage>
</organism>
<keyword evidence="5" id="KW-0808">Transferase</keyword>
<dbReference type="Pfam" id="PF08543">
    <property type="entry name" value="Phos_pyr_kin"/>
    <property type="match status" value="1"/>
</dbReference>
<keyword evidence="6" id="KW-0547">Nucleotide-binding</keyword>
<sequence>MGRAVTRPPGHPPVVLSIAGSDPSGGAGIQADLKTFSALGGYGCAVITALTAQSTRGVSGVFPIPAGFVAEQLDALFADVGIDAVKVGMIANAEIARAVADALRRYAPPVVVLDPVMVATSGDRLLAPDAEDVMRSELLPLADLITPNLDEAAALLGTQRAADADETRAQSLALRAIGARRVLLKGGHLVGPEATDYLVDSDGRVQELTAERIDTANTHGTGCTLSSAVAVLRPGADDWFTAVQEAKAYLTTALRHADELMIGGTGTDYSPYSGHGPVHHFSAMWPRR</sequence>
<evidence type="ECO:0000313" key="12">
    <source>
        <dbReference type="Proteomes" id="UP000198741"/>
    </source>
</evidence>
<evidence type="ECO:0000256" key="3">
    <source>
        <dbReference type="ARBA" id="ARBA00003848"/>
    </source>
</evidence>
<dbReference type="EMBL" id="LT629710">
    <property type="protein sequence ID" value="SDO83941.1"/>
    <property type="molecule type" value="Genomic_DNA"/>
</dbReference>
<evidence type="ECO:0000256" key="4">
    <source>
        <dbReference type="ARBA" id="ARBA00004769"/>
    </source>
</evidence>
<comment type="catalytic activity">
    <reaction evidence="2">
        <text>4-amino-2-methyl-5-(phosphooxymethyl)pyrimidine + ATP = 4-amino-2-methyl-5-(diphosphooxymethyl)pyrimidine + ADP</text>
        <dbReference type="Rhea" id="RHEA:19893"/>
        <dbReference type="ChEBI" id="CHEBI:30616"/>
        <dbReference type="ChEBI" id="CHEBI:57841"/>
        <dbReference type="ChEBI" id="CHEBI:58354"/>
        <dbReference type="ChEBI" id="CHEBI:456216"/>
        <dbReference type="EC" id="2.7.4.7"/>
    </reaction>
</comment>
<dbReference type="Gene3D" id="3.40.1190.20">
    <property type="match status" value="1"/>
</dbReference>
<evidence type="ECO:0000313" key="11">
    <source>
        <dbReference type="EMBL" id="SDO83941.1"/>
    </source>
</evidence>
<feature type="domain" description="Pyridoxamine kinase/Phosphomethylpyrimidine kinase" evidence="10">
    <location>
        <begin position="22"/>
        <end position="260"/>
    </location>
</feature>
<dbReference type="FunFam" id="3.40.1190.20:FF:000003">
    <property type="entry name" value="Phosphomethylpyrimidine kinase ThiD"/>
    <property type="match status" value="1"/>
</dbReference>
<evidence type="ECO:0000256" key="7">
    <source>
        <dbReference type="ARBA" id="ARBA00022777"/>
    </source>
</evidence>
<keyword evidence="7 11" id="KW-0418">Kinase</keyword>
<comment type="pathway">
    <text evidence="4">Cofactor biosynthesis; thiamine diphosphate biosynthesis; 4-amino-2-methyl-5-diphosphomethylpyrimidine from 5-amino-1-(5-phospho-D-ribosyl)imidazole: step 3/3.</text>
</comment>
<dbReference type="GO" id="GO:0005524">
    <property type="term" value="F:ATP binding"/>
    <property type="evidence" value="ECO:0007669"/>
    <property type="project" value="UniProtKB-KW"/>
</dbReference>
<gene>
    <name evidence="11" type="ORF">SAMN04515671_2102</name>
</gene>
<evidence type="ECO:0000256" key="6">
    <source>
        <dbReference type="ARBA" id="ARBA00022741"/>
    </source>
</evidence>
<dbReference type="OrthoDB" id="34166at2"/>
<dbReference type="GO" id="GO:0009229">
    <property type="term" value="P:thiamine diphosphate biosynthetic process"/>
    <property type="evidence" value="ECO:0007669"/>
    <property type="project" value="UniProtKB-UniPathway"/>
</dbReference>
<dbReference type="GO" id="GO:0009228">
    <property type="term" value="P:thiamine biosynthetic process"/>
    <property type="evidence" value="ECO:0007669"/>
    <property type="project" value="UniProtKB-KW"/>
</dbReference>
<dbReference type="CDD" id="cd01169">
    <property type="entry name" value="HMPP_kinase"/>
    <property type="match status" value="1"/>
</dbReference>
<proteinExistence type="predicted"/>
<dbReference type="Proteomes" id="UP000198741">
    <property type="component" value="Chromosome I"/>
</dbReference>
<dbReference type="AlphaFoldDB" id="A0A1H0MU86"/>
<dbReference type="PANTHER" id="PTHR20858:SF17">
    <property type="entry name" value="HYDROXYMETHYLPYRIMIDINE_PHOSPHOMETHYLPYRIMIDINE KINASE THI20-RELATED"/>
    <property type="match status" value="1"/>
</dbReference>
<evidence type="ECO:0000256" key="1">
    <source>
        <dbReference type="ARBA" id="ARBA00000151"/>
    </source>
</evidence>
<dbReference type="GO" id="GO:0008902">
    <property type="term" value="F:hydroxymethylpyrimidine kinase activity"/>
    <property type="evidence" value="ECO:0007669"/>
    <property type="project" value="UniProtKB-EC"/>
</dbReference>
<evidence type="ECO:0000256" key="8">
    <source>
        <dbReference type="ARBA" id="ARBA00022840"/>
    </source>
</evidence>
<dbReference type="InterPro" id="IPR004399">
    <property type="entry name" value="HMP/HMP-P_kinase_dom"/>
</dbReference>
<protein>
    <submittedName>
        <fullName evidence="11">Hydroxymethylpyrimidine kinase /phosphomethylpyrimidine kinase</fullName>
    </submittedName>
</protein>
<dbReference type="NCBIfam" id="TIGR00097">
    <property type="entry name" value="HMP-P_kinase"/>
    <property type="match status" value="1"/>
</dbReference>
<dbReference type="InterPro" id="IPR029056">
    <property type="entry name" value="Ribokinase-like"/>
</dbReference>
<keyword evidence="9" id="KW-0784">Thiamine biosynthesis</keyword>
<comment type="catalytic activity">
    <reaction evidence="1">
        <text>4-amino-5-hydroxymethyl-2-methylpyrimidine + ATP = 4-amino-2-methyl-5-(phosphooxymethyl)pyrimidine + ADP + H(+)</text>
        <dbReference type="Rhea" id="RHEA:23096"/>
        <dbReference type="ChEBI" id="CHEBI:15378"/>
        <dbReference type="ChEBI" id="CHEBI:16892"/>
        <dbReference type="ChEBI" id="CHEBI:30616"/>
        <dbReference type="ChEBI" id="CHEBI:58354"/>
        <dbReference type="ChEBI" id="CHEBI:456216"/>
        <dbReference type="EC" id="2.7.1.49"/>
    </reaction>
</comment>
<dbReference type="GO" id="GO:0008972">
    <property type="term" value="F:phosphomethylpyrimidine kinase activity"/>
    <property type="evidence" value="ECO:0007669"/>
    <property type="project" value="UniProtKB-EC"/>
</dbReference>
<keyword evidence="8" id="KW-0067">ATP-binding</keyword>
<evidence type="ECO:0000256" key="2">
    <source>
        <dbReference type="ARBA" id="ARBA00000565"/>
    </source>
</evidence>
<dbReference type="UniPathway" id="UPA00060">
    <property type="reaction ID" value="UER00138"/>
</dbReference>
<dbReference type="SUPFAM" id="SSF53613">
    <property type="entry name" value="Ribokinase-like"/>
    <property type="match status" value="1"/>
</dbReference>
<evidence type="ECO:0000259" key="10">
    <source>
        <dbReference type="Pfam" id="PF08543"/>
    </source>
</evidence>
<reference evidence="11 12" key="1">
    <citation type="submission" date="2016-10" db="EMBL/GenBank/DDBJ databases">
        <authorList>
            <person name="de Groot N.N."/>
        </authorList>
    </citation>
    <scope>NUCLEOTIDE SEQUENCE [LARGE SCALE GENOMIC DNA]</scope>
    <source>
        <strain evidence="12">P4-7,KCTC 19426,CECT 7604</strain>
    </source>
</reference>